<keyword evidence="5 11" id="KW-0812">Transmembrane</keyword>
<dbReference type="PANTHER" id="PTHR12317">
    <property type="entry name" value="DIACYLGLYCEROL O-ACYLTRANSFERASE"/>
    <property type="match status" value="1"/>
</dbReference>
<keyword evidence="6 11" id="KW-0256">Endoplasmic reticulum</keyword>
<keyword evidence="7 11" id="KW-1133">Transmembrane helix</keyword>
<evidence type="ECO:0000256" key="7">
    <source>
        <dbReference type="ARBA" id="ARBA00022989"/>
    </source>
</evidence>
<evidence type="ECO:0000256" key="8">
    <source>
        <dbReference type="ARBA" id="ARBA00023098"/>
    </source>
</evidence>
<dbReference type="EC" id="2.3.1.-" evidence="11"/>
<evidence type="ECO:0000256" key="10">
    <source>
        <dbReference type="ARBA" id="ARBA00023315"/>
    </source>
</evidence>
<reference evidence="13" key="1">
    <citation type="submission" date="2025-08" db="UniProtKB">
        <authorList>
            <consortium name="RefSeq"/>
        </authorList>
    </citation>
    <scope>IDENTIFICATION</scope>
    <source>
        <tissue evidence="13">Lung</tissue>
    </source>
</reference>
<dbReference type="InParanoid" id="A0A6J3EHQ9"/>
<evidence type="ECO:0000256" key="4">
    <source>
        <dbReference type="ARBA" id="ARBA00022679"/>
    </source>
</evidence>
<accession>A0A6J3EHQ9</accession>
<dbReference type="GO" id="GO:0003846">
    <property type="term" value="F:2-acylglycerol O-acyltransferase activity"/>
    <property type="evidence" value="ECO:0007669"/>
    <property type="project" value="TreeGrafter"/>
</dbReference>
<keyword evidence="12" id="KW-1185">Reference proteome</keyword>
<comment type="similarity">
    <text evidence="2 11">Belongs to the diacylglycerol acyltransferase family.</text>
</comment>
<keyword evidence="4 11" id="KW-0808">Transferase</keyword>
<keyword evidence="8" id="KW-0443">Lipid metabolism</keyword>
<dbReference type="InterPro" id="IPR007130">
    <property type="entry name" value="DAGAT"/>
</dbReference>
<dbReference type="AlphaFoldDB" id="A0A6J3EHQ9"/>
<feature type="transmembrane region" description="Helical" evidence="11">
    <location>
        <begin position="21"/>
        <end position="44"/>
    </location>
</feature>
<keyword evidence="3" id="KW-0444">Lipid biosynthesis</keyword>
<organism evidence="12 13">
    <name type="scientific">Aythya fuligula</name>
    <name type="common">Tufted duck</name>
    <name type="synonym">Anas fuligula</name>
    <dbReference type="NCBI Taxonomy" id="219594"/>
    <lineage>
        <taxon>Eukaryota</taxon>
        <taxon>Metazoa</taxon>
        <taxon>Chordata</taxon>
        <taxon>Craniata</taxon>
        <taxon>Vertebrata</taxon>
        <taxon>Euteleostomi</taxon>
        <taxon>Archelosauria</taxon>
        <taxon>Archosauria</taxon>
        <taxon>Dinosauria</taxon>
        <taxon>Saurischia</taxon>
        <taxon>Theropoda</taxon>
        <taxon>Coelurosauria</taxon>
        <taxon>Aves</taxon>
        <taxon>Neognathae</taxon>
        <taxon>Galloanserae</taxon>
        <taxon>Anseriformes</taxon>
        <taxon>Anatidae</taxon>
        <taxon>Aythyinae</taxon>
        <taxon>Aythya</taxon>
    </lineage>
</organism>
<dbReference type="GeneID" id="116501775"/>
<dbReference type="PANTHER" id="PTHR12317:SF74">
    <property type="entry name" value="2-ACYLGLYCEROL O-ACYLTRANSFERASE 2"/>
    <property type="match status" value="1"/>
</dbReference>
<keyword evidence="10" id="KW-0012">Acyltransferase</keyword>
<dbReference type="GO" id="GO:0006651">
    <property type="term" value="P:diacylglycerol biosynthetic process"/>
    <property type="evidence" value="ECO:0007669"/>
    <property type="project" value="TreeGrafter"/>
</dbReference>
<dbReference type="CDD" id="cd07987">
    <property type="entry name" value="LPLAT_MGAT-like"/>
    <property type="match status" value="1"/>
</dbReference>
<dbReference type="GO" id="GO:0019432">
    <property type="term" value="P:triglyceride biosynthetic process"/>
    <property type="evidence" value="ECO:0007669"/>
    <property type="project" value="TreeGrafter"/>
</dbReference>
<dbReference type="RefSeq" id="XP_032063251.1">
    <property type="nucleotide sequence ID" value="XM_032207360.1"/>
</dbReference>
<evidence type="ECO:0000256" key="11">
    <source>
        <dbReference type="RuleBase" id="RU367023"/>
    </source>
</evidence>
<evidence type="ECO:0000256" key="5">
    <source>
        <dbReference type="ARBA" id="ARBA00022692"/>
    </source>
</evidence>
<dbReference type="Pfam" id="PF03982">
    <property type="entry name" value="DAGAT"/>
    <property type="match status" value="1"/>
</dbReference>
<evidence type="ECO:0000313" key="12">
    <source>
        <dbReference type="Proteomes" id="UP000504639"/>
    </source>
</evidence>
<evidence type="ECO:0000313" key="13">
    <source>
        <dbReference type="RefSeq" id="XP_032063251.1"/>
    </source>
</evidence>
<comment type="subcellular location">
    <subcellularLocation>
        <location evidence="1 11">Endoplasmic reticulum membrane</location>
        <topology evidence="1 11">Multi-pass membrane protein</topology>
    </subcellularLocation>
</comment>
<evidence type="ECO:0000256" key="1">
    <source>
        <dbReference type="ARBA" id="ARBA00004477"/>
    </source>
</evidence>
<dbReference type="KEGG" id="aful:116501775"/>
<protein>
    <recommendedName>
        <fullName evidence="11">Acyltransferase</fullName>
        <ecNumber evidence="11">2.3.1.-</ecNumber>
    </recommendedName>
</protein>
<keyword evidence="9 11" id="KW-0472">Membrane</keyword>
<proteinExistence type="inferred from homology"/>
<dbReference type="GO" id="GO:0004144">
    <property type="term" value="F:diacylglycerol O-acyltransferase activity"/>
    <property type="evidence" value="ECO:0007669"/>
    <property type="project" value="TreeGrafter"/>
</dbReference>
<dbReference type="Proteomes" id="UP000504639">
    <property type="component" value="Chromosome 1"/>
</dbReference>
<dbReference type="GO" id="GO:0005789">
    <property type="term" value="C:endoplasmic reticulum membrane"/>
    <property type="evidence" value="ECO:0007669"/>
    <property type="project" value="UniProtKB-SubCell"/>
</dbReference>
<sequence length="335" mass="38342">MKIEFAPLSLPLQRRLQTASVVQWVFSFLGLAQCCVALFIGLLFTRFWLLSALYAAWWLTDREAPSRGGRRSQLLRNSIVWRYMRDYFPVTLVKTAELDPRQNYLMGFHPHGVLAVGAFLNFCTEASGFSTLFPGITPHLMMLSMWFRVPFLRDYLMAGGLVSSDKESASHVLQRPGGGNLLTIIVGGAQEALDARPGSYTLLLKNRKGFVRVAIEQGTPLVPTFSFGENDLFEQVRNPKGSWLRRLQHRLQQVMGVSLPLFHARGIFQYSFGLIPYRRPIYTVVGKPIPVQKKYKPSEEEVDRVHQKYLEELCKLFEEHKAKYNVPEDSHLEFI</sequence>
<evidence type="ECO:0000256" key="6">
    <source>
        <dbReference type="ARBA" id="ARBA00022824"/>
    </source>
</evidence>
<name>A0A6J3EHQ9_AYTFU</name>
<evidence type="ECO:0000256" key="9">
    <source>
        <dbReference type="ARBA" id="ARBA00023136"/>
    </source>
</evidence>
<gene>
    <name evidence="13" type="primary">MOGAT2</name>
</gene>
<evidence type="ECO:0000256" key="2">
    <source>
        <dbReference type="ARBA" id="ARBA00005420"/>
    </source>
</evidence>
<evidence type="ECO:0000256" key="3">
    <source>
        <dbReference type="ARBA" id="ARBA00022516"/>
    </source>
</evidence>
<comment type="caution">
    <text evidence="11">Lacks conserved residue(s) required for the propagation of feature annotation.</text>
</comment>
<dbReference type="CTD" id="80168"/>